<keyword evidence="3" id="KW-1185">Reference proteome</keyword>
<organism evidence="2 3">
    <name type="scientific">Gonapodya prolifera (strain JEL478)</name>
    <name type="common">Monoblepharis prolifera</name>
    <dbReference type="NCBI Taxonomy" id="1344416"/>
    <lineage>
        <taxon>Eukaryota</taxon>
        <taxon>Fungi</taxon>
        <taxon>Fungi incertae sedis</taxon>
        <taxon>Chytridiomycota</taxon>
        <taxon>Chytridiomycota incertae sedis</taxon>
        <taxon>Monoblepharidomycetes</taxon>
        <taxon>Monoblepharidales</taxon>
        <taxon>Gonapodyaceae</taxon>
        <taxon>Gonapodya</taxon>
    </lineage>
</organism>
<reference evidence="2 3" key="1">
    <citation type="journal article" date="2015" name="Genome Biol. Evol.">
        <title>Phylogenomic analyses indicate that early fungi evolved digesting cell walls of algal ancestors of land plants.</title>
        <authorList>
            <person name="Chang Y."/>
            <person name="Wang S."/>
            <person name="Sekimoto S."/>
            <person name="Aerts A.L."/>
            <person name="Choi C."/>
            <person name="Clum A."/>
            <person name="LaButti K.M."/>
            <person name="Lindquist E.A."/>
            <person name="Yee Ngan C."/>
            <person name="Ohm R.A."/>
            <person name="Salamov A.A."/>
            <person name="Grigoriev I.V."/>
            <person name="Spatafora J.W."/>
            <person name="Berbee M.L."/>
        </authorList>
    </citation>
    <scope>NUCLEOTIDE SEQUENCE [LARGE SCALE GENOMIC DNA]</scope>
    <source>
        <strain evidence="2 3">JEL478</strain>
    </source>
</reference>
<evidence type="ECO:0000313" key="2">
    <source>
        <dbReference type="EMBL" id="KXS09377.1"/>
    </source>
</evidence>
<dbReference type="Proteomes" id="UP000070544">
    <property type="component" value="Unassembled WGS sequence"/>
</dbReference>
<evidence type="ECO:0000313" key="3">
    <source>
        <dbReference type="Proteomes" id="UP000070544"/>
    </source>
</evidence>
<sequence>MPPGYFYGPFHASQLTNLAPNETTFDVPFQSTPPIPFDPNLAASLHLARLPSTMTLAAAQQLTSLMGFPGTVPPHVLLGAPPSLTHFARQNPSPFVPDYPLPTSMPVFTNPVFGFSAPAPGSFMSALSMANSPSVHAARRVEPPRSEAMQVNSDAVIGDDAWLALMMGGETPDAGATARLLQAVANQGGVAHTPSSHGMPSALSSAKPERLLFPNRAAAQAANHGSNSVPTPTLQTPPINIPHQQFRKLDSHLDDLLSHQTPQPVVHGPRPVRLVPAGLTSGLGGFNRRNVPGFPSVIPRTSSPSTASFPIPSAAESFSSAPHPLLTTYPDVSLNRATPSDAAPRKRGRTNSLSSASVSPTSLGAAKMLEQLRAQGGMEELQKILEKADMSKIVGTGRIH</sequence>
<dbReference type="AlphaFoldDB" id="A0A138ZXZ6"/>
<gene>
    <name evidence="2" type="ORF">M427DRAFT_64275</name>
</gene>
<dbReference type="EMBL" id="KQ965869">
    <property type="protein sequence ID" value="KXS09377.1"/>
    <property type="molecule type" value="Genomic_DNA"/>
</dbReference>
<proteinExistence type="predicted"/>
<accession>A0A138ZXZ6</accession>
<feature type="region of interest" description="Disordered" evidence="1">
    <location>
        <begin position="328"/>
        <end position="359"/>
    </location>
</feature>
<name>A0A138ZXZ6_GONPJ</name>
<protein>
    <submittedName>
        <fullName evidence="2">Uncharacterized protein</fullName>
    </submittedName>
</protein>
<evidence type="ECO:0000256" key="1">
    <source>
        <dbReference type="SAM" id="MobiDB-lite"/>
    </source>
</evidence>